<feature type="transmembrane region" description="Helical" evidence="7">
    <location>
        <begin position="128"/>
        <end position="147"/>
    </location>
</feature>
<feature type="transmembrane region" description="Helical" evidence="7">
    <location>
        <begin position="94"/>
        <end position="116"/>
    </location>
</feature>
<dbReference type="KEGG" id="lpil:LIP_0344"/>
<evidence type="ECO:0000256" key="3">
    <source>
        <dbReference type="ARBA" id="ARBA00022475"/>
    </source>
</evidence>
<evidence type="ECO:0000256" key="7">
    <source>
        <dbReference type="RuleBase" id="RU363032"/>
    </source>
</evidence>
<evidence type="ECO:0000313" key="10">
    <source>
        <dbReference type="Proteomes" id="UP000065807"/>
    </source>
</evidence>
<reference evidence="10" key="1">
    <citation type="submission" date="2015-07" db="EMBL/GenBank/DDBJ databases">
        <title>Complete genome sequence and phylogenetic analysis of Limnochorda pilosa.</title>
        <authorList>
            <person name="Watanabe M."/>
            <person name="Kojima H."/>
            <person name="Fukui M."/>
        </authorList>
    </citation>
    <scope>NUCLEOTIDE SEQUENCE [LARGE SCALE GENOMIC DNA]</scope>
    <source>
        <strain evidence="10">HC45</strain>
    </source>
</reference>
<dbReference type="GO" id="GO:0055085">
    <property type="term" value="P:transmembrane transport"/>
    <property type="evidence" value="ECO:0007669"/>
    <property type="project" value="InterPro"/>
</dbReference>
<comment type="similarity">
    <text evidence="7">Belongs to the binding-protein-dependent transport system permease family.</text>
</comment>
<evidence type="ECO:0000259" key="8">
    <source>
        <dbReference type="PROSITE" id="PS50928"/>
    </source>
</evidence>
<gene>
    <name evidence="9" type="ORF">LIP_0344</name>
</gene>
<evidence type="ECO:0000256" key="2">
    <source>
        <dbReference type="ARBA" id="ARBA00022448"/>
    </source>
</evidence>
<keyword evidence="5 7" id="KW-1133">Transmembrane helix</keyword>
<keyword evidence="10" id="KW-1185">Reference proteome</keyword>
<dbReference type="PANTHER" id="PTHR43744">
    <property type="entry name" value="ABC TRANSPORTER PERMEASE PROTEIN MG189-RELATED-RELATED"/>
    <property type="match status" value="1"/>
</dbReference>
<accession>A0A0K2SGH2</accession>
<dbReference type="Pfam" id="PF00528">
    <property type="entry name" value="BPD_transp_1"/>
    <property type="match status" value="1"/>
</dbReference>
<dbReference type="STRING" id="1555112.LIP_0344"/>
<dbReference type="AlphaFoldDB" id="A0A0K2SGH2"/>
<evidence type="ECO:0000256" key="4">
    <source>
        <dbReference type="ARBA" id="ARBA00022692"/>
    </source>
</evidence>
<evidence type="ECO:0000256" key="5">
    <source>
        <dbReference type="ARBA" id="ARBA00022989"/>
    </source>
</evidence>
<comment type="subcellular location">
    <subcellularLocation>
        <location evidence="1 7">Cell membrane</location>
        <topology evidence="1 7">Multi-pass membrane protein</topology>
    </subcellularLocation>
</comment>
<protein>
    <submittedName>
        <fullName evidence="9">ABC transporter permease</fullName>
    </submittedName>
</protein>
<keyword evidence="2 7" id="KW-0813">Transport</keyword>
<feature type="transmembrane region" description="Helical" evidence="7">
    <location>
        <begin position="159"/>
        <end position="181"/>
    </location>
</feature>
<dbReference type="Proteomes" id="UP000065807">
    <property type="component" value="Chromosome"/>
</dbReference>
<dbReference type="CDD" id="cd06261">
    <property type="entry name" value="TM_PBP2"/>
    <property type="match status" value="1"/>
</dbReference>
<feature type="domain" description="ABC transmembrane type-1" evidence="8">
    <location>
        <begin position="90"/>
        <end position="281"/>
    </location>
</feature>
<feature type="transmembrane region" description="Helical" evidence="7">
    <location>
        <begin position="30"/>
        <end position="52"/>
    </location>
</feature>
<reference evidence="10" key="2">
    <citation type="journal article" date="2016" name="Int. J. Syst. Evol. Microbiol.">
        <title>Complete genome sequence and cell structure of Limnochorda pilosa, a Gram-negative spore-former within the phylum Firmicutes.</title>
        <authorList>
            <person name="Watanabe M."/>
            <person name="Kojima H."/>
            <person name="Fukui M."/>
        </authorList>
    </citation>
    <scope>NUCLEOTIDE SEQUENCE [LARGE SCALE GENOMIC DNA]</scope>
    <source>
        <strain evidence="10">HC45</strain>
    </source>
</reference>
<evidence type="ECO:0000256" key="1">
    <source>
        <dbReference type="ARBA" id="ARBA00004651"/>
    </source>
</evidence>
<dbReference type="Gene3D" id="1.10.3720.10">
    <property type="entry name" value="MetI-like"/>
    <property type="match status" value="1"/>
</dbReference>
<dbReference type="OrthoDB" id="9787837at2"/>
<dbReference type="InterPro" id="IPR000515">
    <property type="entry name" value="MetI-like"/>
</dbReference>
<dbReference type="GO" id="GO:0005886">
    <property type="term" value="C:plasma membrane"/>
    <property type="evidence" value="ECO:0007669"/>
    <property type="project" value="UniProtKB-SubCell"/>
</dbReference>
<dbReference type="RefSeq" id="WP_082725716.1">
    <property type="nucleotide sequence ID" value="NZ_AP014924.1"/>
</dbReference>
<keyword evidence="3" id="KW-1003">Cell membrane</keyword>
<dbReference type="PANTHER" id="PTHR43744:SF12">
    <property type="entry name" value="ABC TRANSPORTER PERMEASE PROTEIN MG189-RELATED"/>
    <property type="match status" value="1"/>
</dbReference>
<evidence type="ECO:0000313" key="9">
    <source>
        <dbReference type="EMBL" id="BAS26201.1"/>
    </source>
</evidence>
<dbReference type="PROSITE" id="PS50928">
    <property type="entry name" value="ABC_TM1"/>
    <property type="match status" value="1"/>
</dbReference>
<dbReference type="InterPro" id="IPR035906">
    <property type="entry name" value="MetI-like_sf"/>
</dbReference>
<dbReference type="SUPFAM" id="SSF161098">
    <property type="entry name" value="MetI-like"/>
    <property type="match status" value="1"/>
</dbReference>
<sequence>MRSTLYETRRARRAAGSRLLRRETGLLTKVILYAVLVTFTVMTLCPLFWLVISSFKTTQAFQMDRLGLPERWNLDNYPQAWRIGKFGTLILNSILYTSTSTLATILLSASAGFAFAKLRSRWTPLLHGSFVIGILLTIQSIMVPLFLAANLANLYNTRLGVFIVYTGISLPIGVYLFTAYIRGLPDAVVESARIDGAGYLTIFRRIILPMTRPVATTLAILNITATWNEFMLINILVSRDALKSLPVGILRFSGALSSDYGKQFAALVIGLLPMVVFYLIFRHQITKGVPAGAVKG</sequence>
<name>A0A0K2SGH2_LIMPI</name>
<keyword evidence="6 7" id="KW-0472">Membrane</keyword>
<organism evidence="9 10">
    <name type="scientific">Limnochorda pilosa</name>
    <dbReference type="NCBI Taxonomy" id="1555112"/>
    <lineage>
        <taxon>Bacteria</taxon>
        <taxon>Bacillati</taxon>
        <taxon>Bacillota</taxon>
        <taxon>Limnochordia</taxon>
        <taxon>Limnochordales</taxon>
        <taxon>Limnochordaceae</taxon>
        <taxon>Limnochorda</taxon>
    </lineage>
</organism>
<feature type="transmembrane region" description="Helical" evidence="7">
    <location>
        <begin position="264"/>
        <end position="281"/>
    </location>
</feature>
<feature type="transmembrane region" description="Helical" evidence="7">
    <location>
        <begin position="214"/>
        <end position="237"/>
    </location>
</feature>
<evidence type="ECO:0000256" key="6">
    <source>
        <dbReference type="ARBA" id="ARBA00023136"/>
    </source>
</evidence>
<dbReference type="PATRIC" id="fig|1555112.3.peg.360"/>
<proteinExistence type="inferred from homology"/>
<keyword evidence="4 7" id="KW-0812">Transmembrane</keyword>
<dbReference type="EMBL" id="AP014924">
    <property type="protein sequence ID" value="BAS26201.1"/>
    <property type="molecule type" value="Genomic_DNA"/>
</dbReference>